<dbReference type="AlphaFoldDB" id="A0A9Q0TMM3"/>
<keyword evidence="2" id="KW-1185">Reference proteome</keyword>
<dbReference type="Proteomes" id="UP001151529">
    <property type="component" value="Chromosome 1"/>
</dbReference>
<comment type="caution">
    <text evidence="1">The sequence shown here is derived from an EMBL/GenBank/DDBJ whole genome shotgun (WGS) entry which is preliminary data.</text>
</comment>
<reference evidence="1" key="2">
    <citation type="journal article" date="2023" name="Int. J. Mol. Sci.">
        <title>De Novo Assembly and Annotation of 11 Diverse Shrub Willow (Salix) Genomes Reveals Novel Gene Organization in Sex-Linked Regions.</title>
        <authorList>
            <person name="Hyden B."/>
            <person name="Feng K."/>
            <person name="Yates T.B."/>
            <person name="Jawdy S."/>
            <person name="Cereghino C."/>
            <person name="Smart L.B."/>
            <person name="Muchero W."/>
        </authorList>
    </citation>
    <scope>NUCLEOTIDE SEQUENCE [LARGE SCALE GENOMIC DNA]</scope>
    <source>
        <tissue evidence="1">Shoot tip</tissue>
    </source>
</reference>
<gene>
    <name evidence="1" type="ORF">OIU85_025934</name>
</gene>
<proteinExistence type="predicted"/>
<reference evidence="1" key="1">
    <citation type="submission" date="2022-11" db="EMBL/GenBank/DDBJ databases">
        <authorList>
            <person name="Hyden B.L."/>
            <person name="Feng K."/>
            <person name="Yates T."/>
            <person name="Jawdy S."/>
            <person name="Smart L.B."/>
            <person name="Muchero W."/>
        </authorList>
    </citation>
    <scope>NUCLEOTIDE SEQUENCE</scope>
    <source>
        <tissue evidence="1">Shoot tip</tissue>
    </source>
</reference>
<name>A0A9Q0TMM3_SALVM</name>
<evidence type="ECO:0000313" key="2">
    <source>
        <dbReference type="Proteomes" id="UP001151529"/>
    </source>
</evidence>
<protein>
    <submittedName>
        <fullName evidence="1">Uncharacterized protein</fullName>
    </submittedName>
</protein>
<accession>A0A9Q0TMM3</accession>
<evidence type="ECO:0000313" key="1">
    <source>
        <dbReference type="EMBL" id="KAJ6714380.1"/>
    </source>
</evidence>
<dbReference type="EMBL" id="JAPFFL010000007">
    <property type="protein sequence ID" value="KAJ6714380.1"/>
    <property type="molecule type" value="Genomic_DNA"/>
</dbReference>
<sequence>MRLRFTSLVFKSMSNRGRAGLVGNIVTDQKRQSRLIGVLLSSCWRHGQVRDTPSYERCAVKLPESGGFPGNSSY</sequence>
<organism evidence="1 2">
    <name type="scientific">Salix viminalis</name>
    <name type="common">Common osier</name>
    <name type="synonym">Basket willow</name>
    <dbReference type="NCBI Taxonomy" id="40686"/>
    <lineage>
        <taxon>Eukaryota</taxon>
        <taxon>Viridiplantae</taxon>
        <taxon>Streptophyta</taxon>
        <taxon>Embryophyta</taxon>
        <taxon>Tracheophyta</taxon>
        <taxon>Spermatophyta</taxon>
        <taxon>Magnoliopsida</taxon>
        <taxon>eudicotyledons</taxon>
        <taxon>Gunneridae</taxon>
        <taxon>Pentapetalae</taxon>
        <taxon>rosids</taxon>
        <taxon>fabids</taxon>
        <taxon>Malpighiales</taxon>
        <taxon>Salicaceae</taxon>
        <taxon>Saliceae</taxon>
        <taxon>Salix</taxon>
    </lineage>
</organism>